<reference evidence="1 2" key="1">
    <citation type="submission" date="2019-05" db="EMBL/GenBank/DDBJ databases">
        <title>Another draft genome of Portunus trituberculatus and its Hox gene families provides insights of decapod evolution.</title>
        <authorList>
            <person name="Jeong J.-H."/>
            <person name="Song I."/>
            <person name="Kim S."/>
            <person name="Choi T."/>
            <person name="Kim D."/>
            <person name="Ryu S."/>
            <person name="Kim W."/>
        </authorList>
    </citation>
    <scope>NUCLEOTIDE SEQUENCE [LARGE SCALE GENOMIC DNA]</scope>
    <source>
        <tissue evidence="1">Muscle</tissue>
    </source>
</reference>
<evidence type="ECO:0000313" key="1">
    <source>
        <dbReference type="EMBL" id="MPC43267.1"/>
    </source>
</evidence>
<dbReference type="Proteomes" id="UP000324222">
    <property type="component" value="Unassembled WGS sequence"/>
</dbReference>
<sequence length="105" mass="11437">MLEGSIIARLDTKTLDSMAWCNLLMSRCAEFGGSGPYPLGRCLDHSVYGRSVWLFGVLCTLMLEPTVVEGDGDCCGLICFSDPGQWLISEADPVLRHTTACVLHL</sequence>
<accession>A0A5B7FCI3</accession>
<proteinExistence type="predicted"/>
<dbReference type="EMBL" id="VSRR010005754">
    <property type="protein sequence ID" value="MPC43267.1"/>
    <property type="molecule type" value="Genomic_DNA"/>
</dbReference>
<gene>
    <name evidence="1" type="ORF">E2C01_036909</name>
</gene>
<protein>
    <submittedName>
        <fullName evidence="1">Uncharacterized protein</fullName>
    </submittedName>
</protein>
<comment type="caution">
    <text evidence="1">The sequence shown here is derived from an EMBL/GenBank/DDBJ whole genome shotgun (WGS) entry which is preliminary data.</text>
</comment>
<dbReference type="AlphaFoldDB" id="A0A5B7FCI3"/>
<evidence type="ECO:0000313" key="2">
    <source>
        <dbReference type="Proteomes" id="UP000324222"/>
    </source>
</evidence>
<name>A0A5B7FCI3_PORTR</name>
<organism evidence="1 2">
    <name type="scientific">Portunus trituberculatus</name>
    <name type="common">Swimming crab</name>
    <name type="synonym">Neptunus trituberculatus</name>
    <dbReference type="NCBI Taxonomy" id="210409"/>
    <lineage>
        <taxon>Eukaryota</taxon>
        <taxon>Metazoa</taxon>
        <taxon>Ecdysozoa</taxon>
        <taxon>Arthropoda</taxon>
        <taxon>Crustacea</taxon>
        <taxon>Multicrustacea</taxon>
        <taxon>Malacostraca</taxon>
        <taxon>Eumalacostraca</taxon>
        <taxon>Eucarida</taxon>
        <taxon>Decapoda</taxon>
        <taxon>Pleocyemata</taxon>
        <taxon>Brachyura</taxon>
        <taxon>Eubrachyura</taxon>
        <taxon>Portunoidea</taxon>
        <taxon>Portunidae</taxon>
        <taxon>Portuninae</taxon>
        <taxon>Portunus</taxon>
    </lineage>
</organism>
<keyword evidence="2" id="KW-1185">Reference proteome</keyword>